<reference evidence="2" key="1">
    <citation type="submission" date="2022-11" db="UniProtKB">
        <authorList>
            <consortium name="WormBaseParasite"/>
        </authorList>
    </citation>
    <scope>IDENTIFICATION</scope>
</reference>
<dbReference type="Proteomes" id="UP000887580">
    <property type="component" value="Unplaced"/>
</dbReference>
<name>A0AC35FK70_9BILA</name>
<proteinExistence type="predicted"/>
<sequence>MKPNPEPKIVKLYHKLFEQEDLDVAKTDEFFLLRPHLQHLGSLFNSFTDDETLQKKKPVIQALVSSILRILEGEQGLKLFNACQTLGVITYFIAKKIESISQAQCFFLPGTPQDFANIFSQRCRDVIIGDSSLILKNCFLNTLLTIWSSFPKCTNNPLMFAFANDDIFDALVTVFSFPDLKPIEEPAVSIFVVLLRVVEQSKQNRFKKRLSELEDNIGIIGIRNFLNEQFTKGIESFSKHYFAENNSMLSLVTSKVFDLFGKDETTSHHPTKCANLNILLFLYTAVESNRNFAVILTSPPHTHDHIITDQEQPVSNGQNSNVFSLFLSFSSFVFADFNSKQQEDQTKLCLLILWHIINEPYVQNAIQDMHLSTNISLYKSPMLHRSASFAPISATPITLSTALLELLTDFNTTHLKHNFPFLHYHLSLSVTHRILIYHKKCKIRLRSWRPLFNSLVSIINYLSQNLMKLPNDEAFHLLYRALLVVNFFITYGDTFLPDAAAYDFLYYEISRQNTVFIRLGNFFKDYEEQPYKVDKTCEYYPKVSNQLINILSIIEHIRPKLEILAHSYPTEEQVINIVQECFNDLTLKLYEGLENVELKDEKNFEKFFESLTEDMPHSVNAFWSEKIDYSRIAEELSNIEL</sequence>
<organism evidence="1 2">
    <name type="scientific">Panagrolaimus sp. PS1159</name>
    <dbReference type="NCBI Taxonomy" id="55785"/>
    <lineage>
        <taxon>Eukaryota</taxon>
        <taxon>Metazoa</taxon>
        <taxon>Ecdysozoa</taxon>
        <taxon>Nematoda</taxon>
        <taxon>Chromadorea</taxon>
        <taxon>Rhabditida</taxon>
        <taxon>Tylenchina</taxon>
        <taxon>Panagrolaimomorpha</taxon>
        <taxon>Panagrolaimoidea</taxon>
        <taxon>Panagrolaimidae</taxon>
        <taxon>Panagrolaimus</taxon>
    </lineage>
</organism>
<dbReference type="WBParaSite" id="PS1159_v2.g18320.t1">
    <property type="protein sequence ID" value="PS1159_v2.g18320.t1"/>
    <property type="gene ID" value="PS1159_v2.g18320"/>
</dbReference>
<protein>
    <submittedName>
        <fullName evidence="2">Armadillo-like helical domain-containing protein</fullName>
    </submittedName>
</protein>
<accession>A0AC35FK70</accession>
<evidence type="ECO:0000313" key="2">
    <source>
        <dbReference type="WBParaSite" id="PS1159_v2.g18320.t1"/>
    </source>
</evidence>
<evidence type="ECO:0000313" key="1">
    <source>
        <dbReference type="Proteomes" id="UP000887580"/>
    </source>
</evidence>